<dbReference type="GO" id="GO:0000287">
    <property type="term" value="F:magnesium ion binding"/>
    <property type="evidence" value="ECO:0007669"/>
    <property type="project" value="TreeGrafter"/>
</dbReference>
<keyword evidence="2" id="KW-1185">Reference proteome</keyword>
<proteinExistence type="predicted"/>
<dbReference type="EMBL" id="VUNC01000001">
    <property type="protein sequence ID" value="MST71743.1"/>
    <property type="molecule type" value="Genomic_DNA"/>
</dbReference>
<evidence type="ECO:0000313" key="2">
    <source>
        <dbReference type="Proteomes" id="UP000469325"/>
    </source>
</evidence>
<organism evidence="1 2">
    <name type="scientific">Olsenella porci</name>
    <dbReference type="NCBI Taxonomy" id="2652279"/>
    <lineage>
        <taxon>Bacteria</taxon>
        <taxon>Bacillati</taxon>
        <taxon>Actinomycetota</taxon>
        <taxon>Coriobacteriia</taxon>
        <taxon>Coriobacteriales</taxon>
        <taxon>Atopobiaceae</taxon>
        <taxon>Olsenella</taxon>
    </lineage>
</organism>
<sequence>MPAALSLPTFPTDAASLPSDLAESLGRIRHVISDTDNTMICHSTALRDTAGRPSDELPRTLVAMAAAGMDVVPCTGRNRAMIREDARILGLPGWIGEMGGILCLHEGQEDGWRYFTADMPYDPSCGRTPHDVIVATGVVGRLLDRWYDCLETYNDNNIGYQYREVTVALRGAVMEDEAQRMLDETGLPLYLADNGFVSRITGKTILPAAQSGHLDDVHTYHITPRGLDKGSAVQRYIELMDWDPAEVMACGDSPADCAMAPHVGTFLLMRNGIDNPKAQAALATSGNAWVSSRDATDGFCDAMRTLVELRRRS</sequence>
<comment type="caution">
    <text evidence="1">The sequence shown here is derived from an EMBL/GenBank/DDBJ whole genome shotgun (WGS) entry which is preliminary data.</text>
</comment>
<dbReference type="SUPFAM" id="SSF56784">
    <property type="entry name" value="HAD-like"/>
    <property type="match status" value="1"/>
</dbReference>
<evidence type="ECO:0000313" key="1">
    <source>
        <dbReference type="EMBL" id="MST71743.1"/>
    </source>
</evidence>
<name>A0A6N7XBF3_9ACTN</name>
<reference evidence="1 2" key="1">
    <citation type="submission" date="2019-08" db="EMBL/GenBank/DDBJ databases">
        <title>In-depth cultivation of the pig gut microbiome towards novel bacterial diversity and tailored functional studies.</title>
        <authorList>
            <person name="Wylensek D."/>
            <person name="Hitch T.C.A."/>
            <person name="Clavel T."/>
        </authorList>
    </citation>
    <scope>NUCLEOTIDE SEQUENCE [LARGE SCALE GENOMIC DNA]</scope>
    <source>
        <strain evidence="1 2">CA-Schmier-601-WT-1</strain>
    </source>
</reference>
<dbReference type="GO" id="GO:0016791">
    <property type="term" value="F:phosphatase activity"/>
    <property type="evidence" value="ECO:0007669"/>
    <property type="project" value="TreeGrafter"/>
</dbReference>
<protein>
    <submittedName>
        <fullName evidence="1">HAD family phosphatase</fullName>
    </submittedName>
</protein>
<dbReference type="Proteomes" id="UP000469325">
    <property type="component" value="Unassembled WGS sequence"/>
</dbReference>
<dbReference type="AlphaFoldDB" id="A0A6N7XBF3"/>
<gene>
    <name evidence="1" type="ORF">FYJ68_01255</name>
</gene>
<dbReference type="PANTHER" id="PTHR10000">
    <property type="entry name" value="PHOSPHOSERINE PHOSPHATASE"/>
    <property type="match status" value="1"/>
</dbReference>
<dbReference type="InterPro" id="IPR023214">
    <property type="entry name" value="HAD_sf"/>
</dbReference>
<dbReference type="Pfam" id="PF08282">
    <property type="entry name" value="Hydrolase_3"/>
    <property type="match status" value="1"/>
</dbReference>
<dbReference type="PANTHER" id="PTHR10000:SF8">
    <property type="entry name" value="HAD SUPERFAMILY HYDROLASE-LIKE, TYPE 3"/>
    <property type="match status" value="1"/>
</dbReference>
<accession>A0A6N7XBF3</accession>
<dbReference type="RefSeq" id="WP_154433500.1">
    <property type="nucleotide sequence ID" value="NZ_VUNC01000001.1"/>
</dbReference>
<dbReference type="GO" id="GO:0005829">
    <property type="term" value="C:cytosol"/>
    <property type="evidence" value="ECO:0007669"/>
    <property type="project" value="TreeGrafter"/>
</dbReference>
<dbReference type="InterPro" id="IPR036412">
    <property type="entry name" value="HAD-like_sf"/>
</dbReference>
<dbReference type="Gene3D" id="3.40.50.1000">
    <property type="entry name" value="HAD superfamily/HAD-like"/>
    <property type="match status" value="2"/>
</dbReference>